<dbReference type="PANTHER" id="PTHR48083:SF19">
    <property type="entry name" value="FLAVIN-DEPENDENT MONOOXYGENASE, OXYGENASE SUBUNIT HSAA"/>
    <property type="match status" value="1"/>
</dbReference>
<protein>
    <recommendedName>
        <fullName evidence="2">Acyl-CoA dehydrogenase C-terminal domain-containing protein</fullName>
    </recommendedName>
</protein>
<evidence type="ECO:0000313" key="4">
    <source>
        <dbReference type="Proteomes" id="UP000218934"/>
    </source>
</evidence>
<dbReference type="InterPro" id="IPR050741">
    <property type="entry name" value="Acyl-CoA_dehydrogenase"/>
</dbReference>
<dbReference type="SUPFAM" id="SSF47203">
    <property type="entry name" value="Acyl-CoA dehydrogenase C-terminal domain-like"/>
    <property type="match status" value="1"/>
</dbReference>
<dbReference type="GO" id="GO:0016712">
    <property type="term" value="F:oxidoreductase activity, acting on paired donors, with incorporation or reduction of molecular oxygen, reduced flavin or flavoprotein as one donor, and incorporation of one atom of oxygen"/>
    <property type="evidence" value="ECO:0007669"/>
    <property type="project" value="TreeGrafter"/>
</dbReference>
<dbReference type="InterPro" id="IPR037069">
    <property type="entry name" value="AcylCoA_DH/ox_N_sf"/>
</dbReference>
<dbReference type="Gene3D" id="1.10.540.10">
    <property type="entry name" value="Acyl-CoA dehydrogenase/oxidase, N-terminal domain"/>
    <property type="match status" value="1"/>
</dbReference>
<dbReference type="InterPro" id="IPR009100">
    <property type="entry name" value="AcylCoA_DH/oxidase_NM_dom_sf"/>
</dbReference>
<dbReference type="InterPro" id="IPR046373">
    <property type="entry name" value="Acyl-CoA_Oxase/DH_mid-dom_sf"/>
</dbReference>
<dbReference type="PANTHER" id="PTHR48083">
    <property type="entry name" value="MEDIUM-CHAIN SPECIFIC ACYL-COA DEHYDROGENASE, MITOCHONDRIAL-RELATED"/>
    <property type="match status" value="1"/>
</dbReference>
<keyword evidence="1" id="KW-0560">Oxidoreductase</keyword>
<dbReference type="KEGG" id="rdi:CMV14_14545"/>
<dbReference type="PIRSF" id="PIRSF016578">
    <property type="entry name" value="HsaA"/>
    <property type="match status" value="1"/>
</dbReference>
<dbReference type="GO" id="GO:0050660">
    <property type="term" value="F:flavin adenine dinucleotide binding"/>
    <property type="evidence" value="ECO:0007669"/>
    <property type="project" value="InterPro"/>
</dbReference>
<dbReference type="GO" id="GO:0033539">
    <property type="term" value="P:fatty acid beta-oxidation using acyl-CoA dehydrogenase"/>
    <property type="evidence" value="ECO:0007669"/>
    <property type="project" value="TreeGrafter"/>
</dbReference>
<evidence type="ECO:0000313" key="3">
    <source>
        <dbReference type="EMBL" id="PCE39872.1"/>
    </source>
</evidence>
<reference evidence="3 4" key="1">
    <citation type="submission" date="2017-09" db="EMBL/GenBank/DDBJ databases">
        <title>The Catabolism of 3,6-Dichlorosalicylic acid is Initiated by the Cytochrome P450 Monooxygenase DsmABC in Rhizorhabdus dicambivorans Ndbn-20.</title>
        <authorList>
            <person name="Na L."/>
        </authorList>
    </citation>
    <scope>NUCLEOTIDE SEQUENCE [LARGE SCALE GENOMIC DNA]</scope>
    <source>
        <strain evidence="3 4">Ndbn-20m</strain>
    </source>
</reference>
<organism evidence="3 4">
    <name type="scientific">Rhizorhabdus dicambivorans</name>
    <dbReference type="NCBI Taxonomy" id="1850238"/>
    <lineage>
        <taxon>Bacteria</taxon>
        <taxon>Pseudomonadati</taxon>
        <taxon>Pseudomonadota</taxon>
        <taxon>Alphaproteobacteria</taxon>
        <taxon>Sphingomonadales</taxon>
        <taxon>Sphingomonadaceae</taxon>
        <taxon>Rhizorhabdus</taxon>
    </lineage>
</organism>
<proteinExistence type="predicted"/>
<dbReference type="InterPro" id="IPR013107">
    <property type="entry name" value="Acyl-CoA_DH_C"/>
</dbReference>
<dbReference type="SUPFAM" id="SSF56645">
    <property type="entry name" value="Acyl-CoA dehydrogenase NM domain-like"/>
    <property type="match status" value="1"/>
</dbReference>
<dbReference type="EMBL" id="NWUF01000042">
    <property type="protein sequence ID" value="PCE39872.1"/>
    <property type="molecule type" value="Genomic_DNA"/>
</dbReference>
<dbReference type="Proteomes" id="UP000218934">
    <property type="component" value="Unassembled WGS sequence"/>
</dbReference>
<dbReference type="Gene3D" id="1.20.140.10">
    <property type="entry name" value="Butyryl-CoA Dehydrogenase, subunit A, domain 3"/>
    <property type="match status" value="1"/>
</dbReference>
<dbReference type="Pfam" id="PF08028">
    <property type="entry name" value="Acyl-CoA_dh_2"/>
    <property type="match status" value="1"/>
</dbReference>
<dbReference type="OrthoDB" id="7316074at2"/>
<feature type="domain" description="Acyl-CoA dehydrogenase C-terminal" evidence="2">
    <location>
        <begin position="248"/>
        <end position="380"/>
    </location>
</feature>
<dbReference type="AlphaFoldDB" id="A0A2A4FQ88"/>
<dbReference type="GO" id="GO:0005737">
    <property type="term" value="C:cytoplasm"/>
    <property type="evidence" value="ECO:0007669"/>
    <property type="project" value="TreeGrafter"/>
</dbReference>
<name>A0A2A4FQ88_9SPHN</name>
<evidence type="ECO:0000259" key="2">
    <source>
        <dbReference type="Pfam" id="PF08028"/>
    </source>
</evidence>
<keyword evidence="4" id="KW-1185">Reference proteome</keyword>
<dbReference type="GO" id="GO:0003995">
    <property type="term" value="F:acyl-CoA dehydrogenase activity"/>
    <property type="evidence" value="ECO:0007669"/>
    <property type="project" value="TreeGrafter"/>
</dbReference>
<accession>A0A2A4FQ88</accession>
<comment type="caution">
    <text evidence="3">The sequence shown here is derived from an EMBL/GenBank/DDBJ whole genome shotgun (WGS) entry which is preliminary data.</text>
</comment>
<sequence>MATLADENENVATIESADQIVAAITRITPELQELALAEEEARQLSGRTIAALDATRAFQMSIPRAYGGLALPVAEQLRVYTAIGKIAGSTGWVSWVTTTHDRWVAMLPEKAQEDVFGMEWVGPRVSGVLTASGPGKATPTEGGYMVEGVWPFCSGSPNTAWSFLGAIVQDGSAAPDHRMMLIPAGDLEILNDWNVSGLKATGSNTVRIRTPVFVPEHRALPTLGARADAAPPPDAVYHNNFVAFTSLLSGAAPLGMAKGALDYFMARVGKRAITATMYAVQADAAVTHLQLAEVRLRIDAAERVLTEDAKEMDRRAEAREAFDPMFLAKIKFDVAASVRGCAEAVEILHRASGASTIQAANPMQRYARDVRVATIHAQFNYESCAEEYGRLLCGKAPFNPFAAQGQPGPGAGKMRHA</sequence>
<dbReference type="Gene3D" id="2.40.110.10">
    <property type="entry name" value="Butyryl-CoA Dehydrogenase, subunit A, domain 2"/>
    <property type="match status" value="1"/>
</dbReference>
<gene>
    <name evidence="3" type="ORF">COO09_23245</name>
</gene>
<evidence type="ECO:0000256" key="1">
    <source>
        <dbReference type="ARBA" id="ARBA00023002"/>
    </source>
</evidence>
<dbReference type="RefSeq" id="WP_066969626.1">
    <property type="nucleotide sequence ID" value="NZ_CP023449.1"/>
</dbReference>
<dbReference type="InterPro" id="IPR036250">
    <property type="entry name" value="AcylCo_DH-like_C"/>
</dbReference>